<dbReference type="GO" id="GO:0003723">
    <property type="term" value="F:RNA binding"/>
    <property type="evidence" value="ECO:0007669"/>
    <property type="project" value="InterPro"/>
</dbReference>
<dbReference type="InterPro" id="IPR012677">
    <property type="entry name" value="Nucleotide-bd_a/b_plait_sf"/>
</dbReference>
<dbReference type="InterPro" id="IPR000504">
    <property type="entry name" value="RRM_dom"/>
</dbReference>
<dbReference type="EMBL" id="OX465081">
    <property type="protein sequence ID" value="CAI9285176.1"/>
    <property type="molecule type" value="Genomic_DNA"/>
</dbReference>
<evidence type="ECO:0000259" key="1">
    <source>
        <dbReference type="Pfam" id="PF00076"/>
    </source>
</evidence>
<evidence type="ECO:0000313" key="3">
    <source>
        <dbReference type="Proteomes" id="UP001177003"/>
    </source>
</evidence>
<proteinExistence type="predicted"/>
<reference evidence="2" key="1">
    <citation type="submission" date="2023-04" db="EMBL/GenBank/DDBJ databases">
        <authorList>
            <person name="Vijverberg K."/>
            <person name="Xiong W."/>
            <person name="Schranz E."/>
        </authorList>
    </citation>
    <scope>NUCLEOTIDE SEQUENCE</scope>
</reference>
<dbReference type="Pfam" id="PF00076">
    <property type="entry name" value="RRM_1"/>
    <property type="match status" value="1"/>
</dbReference>
<name>A0AA36E6S4_LACSI</name>
<feature type="domain" description="RRM" evidence="1">
    <location>
        <begin position="46"/>
        <end position="78"/>
    </location>
</feature>
<gene>
    <name evidence="2" type="ORF">LSALG_LOCUS24661</name>
</gene>
<sequence length="157" mass="17650">MEGSKTKKMEEVIDEWRSTNMESRWCYNDVRVEPSTRGNKKTSFTMTFAKFGKVVDVYIVTKKDAKTKCFAFVRFKKVVVEHGLEKTLQGVKCGGRIQYVNIVMFERKPAGAPSKCRNVRSRLDPSQGLCPLDPARGCRPLDPAPRGAAPGQCTLKT</sequence>
<dbReference type="CDD" id="cd00590">
    <property type="entry name" value="RRM_SF"/>
    <property type="match status" value="1"/>
</dbReference>
<dbReference type="AlphaFoldDB" id="A0AA36E6S4"/>
<keyword evidence="3" id="KW-1185">Reference proteome</keyword>
<evidence type="ECO:0000313" key="2">
    <source>
        <dbReference type="EMBL" id="CAI9285176.1"/>
    </source>
</evidence>
<dbReference type="Gene3D" id="3.30.70.330">
    <property type="match status" value="1"/>
</dbReference>
<organism evidence="2 3">
    <name type="scientific">Lactuca saligna</name>
    <name type="common">Willowleaf lettuce</name>
    <dbReference type="NCBI Taxonomy" id="75948"/>
    <lineage>
        <taxon>Eukaryota</taxon>
        <taxon>Viridiplantae</taxon>
        <taxon>Streptophyta</taxon>
        <taxon>Embryophyta</taxon>
        <taxon>Tracheophyta</taxon>
        <taxon>Spermatophyta</taxon>
        <taxon>Magnoliopsida</taxon>
        <taxon>eudicotyledons</taxon>
        <taxon>Gunneridae</taxon>
        <taxon>Pentapetalae</taxon>
        <taxon>asterids</taxon>
        <taxon>campanulids</taxon>
        <taxon>Asterales</taxon>
        <taxon>Asteraceae</taxon>
        <taxon>Cichorioideae</taxon>
        <taxon>Cichorieae</taxon>
        <taxon>Lactucinae</taxon>
        <taxon>Lactuca</taxon>
    </lineage>
</organism>
<dbReference type="SUPFAM" id="SSF54928">
    <property type="entry name" value="RNA-binding domain, RBD"/>
    <property type="match status" value="1"/>
</dbReference>
<dbReference type="Proteomes" id="UP001177003">
    <property type="component" value="Chromosome 5"/>
</dbReference>
<dbReference type="InterPro" id="IPR035979">
    <property type="entry name" value="RBD_domain_sf"/>
</dbReference>
<protein>
    <recommendedName>
        <fullName evidence="1">RRM domain-containing protein</fullName>
    </recommendedName>
</protein>
<accession>A0AA36E6S4</accession>